<protein>
    <submittedName>
        <fullName evidence="1">Uncharacterized protein</fullName>
    </submittedName>
</protein>
<dbReference type="EMBL" id="CAKMRJ010002223">
    <property type="protein sequence ID" value="CAH1428453.1"/>
    <property type="molecule type" value="Genomic_DNA"/>
</dbReference>
<comment type="caution">
    <text evidence="1">The sequence shown here is derived from an EMBL/GenBank/DDBJ whole genome shotgun (WGS) entry which is preliminary data.</text>
</comment>
<organism evidence="1 2">
    <name type="scientific">Lactuca virosa</name>
    <dbReference type="NCBI Taxonomy" id="75947"/>
    <lineage>
        <taxon>Eukaryota</taxon>
        <taxon>Viridiplantae</taxon>
        <taxon>Streptophyta</taxon>
        <taxon>Embryophyta</taxon>
        <taxon>Tracheophyta</taxon>
        <taxon>Spermatophyta</taxon>
        <taxon>Magnoliopsida</taxon>
        <taxon>eudicotyledons</taxon>
        <taxon>Gunneridae</taxon>
        <taxon>Pentapetalae</taxon>
        <taxon>asterids</taxon>
        <taxon>campanulids</taxon>
        <taxon>Asterales</taxon>
        <taxon>Asteraceae</taxon>
        <taxon>Cichorioideae</taxon>
        <taxon>Cichorieae</taxon>
        <taxon>Lactucinae</taxon>
        <taxon>Lactuca</taxon>
    </lineage>
</organism>
<dbReference type="AlphaFoldDB" id="A0AAU9MKK7"/>
<name>A0AAU9MKK7_9ASTR</name>
<evidence type="ECO:0000313" key="1">
    <source>
        <dbReference type="EMBL" id="CAH1428453.1"/>
    </source>
</evidence>
<gene>
    <name evidence="1" type="ORF">LVIROSA_LOCUS15381</name>
</gene>
<accession>A0AAU9MKK7</accession>
<dbReference type="Proteomes" id="UP001157418">
    <property type="component" value="Unassembled WGS sequence"/>
</dbReference>
<keyword evidence="2" id="KW-1185">Reference proteome</keyword>
<reference evidence="1 2" key="1">
    <citation type="submission" date="2022-01" db="EMBL/GenBank/DDBJ databases">
        <authorList>
            <person name="Xiong W."/>
            <person name="Schranz E."/>
        </authorList>
    </citation>
    <scope>NUCLEOTIDE SEQUENCE [LARGE SCALE GENOMIC DNA]</scope>
</reference>
<proteinExistence type="predicted"/>
<evidence type="ECO:0000313" key="2">
    <source>
        <dbReference type="Proteomes" id="UP001157418"/>
    </source>
</evidence>
<sequence length="220" mass="24219">MNPNRIVRLSILLKQPVFLYLCILYPFPLEALTSTTSIEPHHPYEGGMHLMKSTAGPSNPINPNRIVWKEVGLTPFQPTFLETNPPPPTIASTPPSTLPSVTPPLATSLQLFSVRSKPGNQQRAKLPFGVKQKCTYTWYPSPVDWCLGEVRKLAAGGGHSAVLTDVCSLKELCEFQIADSVTPWNASMIEDVAYRTGSDALVRLCERLREDHSDGGTCKC</sequence>